<dbReference type="OrthoDB" id="2416606at2"/>
<keyword evidence="2 5" id="KW-0378">Hydrolase</keyword>
<dbReference type="PIRSF" id="PIRSF005962">
    <property type="entry name" value="Pept_M20D_amidohydro"/>
    <property type="match status" value="1"/>
</dbReference>
<organism evidence="5 6">
    <name type="scientific">Kurthia sibirica</name>
    <dbReference type="NCBI Taxonomy" id="202750"/>
    <lineage>
        <taxon>Bacteria</taxon>
        <taxon>Bacillati</taxon>
        <taxon>Bacillota</taxon>
        <taxon>Bacilli</taxon>
        <taxon>Bacillales</taxon>
        <taxon>Caryophanaceae</taxon>
        <taxon>Kurthia</taxon>
    </lineage>
</organism>
<name>A0A2U3AJD6_9BACL</name>
<protein>
    <submittedName>
        <fullName evidence="5">Amidohydrolase</fullName>
    </submittedName>
</protein>
<dbReference type="InterPro" id="IPR002933">
    <property type="entry name" value="Peptidase_M20"/>
</dbReference>
<dbReference type="Pfam" id="PF07687">
    <property type="entry name" value="M20_dimer"/>
    <property type="match status" value="1"/>
</dbReference>
<evidence type="ECO:0000256" key="3">
    <source>
        <dbReference type="PIRSR" id="PIRSR005962-1"/>
    </source>
</evidence>
<dbReference type="Gene3D" id="3.30.70.360">
    <property type="match status" value="1"/>
</dbReference>
<comment type="similarity">
    <text evidence="1">Belongs to the peptidase M20 family.</text>
</comment>
<dbReference type="RefSeq" id="WP_109306753.1">
    <property type="nucleotide sequence ID" value="NZ_BJUF01000009.1"/>
</dbReference>
<evidence type="ECO:0000259" key="4">
    <source>
        <dbReference type="Pfam" id="PF07687"/>
    </source>
</evidence>
<keyword evidence="3" id="KW-0464">Manganese</keyword>
<sequence>MKLYHIWTTLENRLEDMVDIRRYLHMYPEVSYHEFETANYIANYYDQLGISYKRDFGGNGIVATVTGTLPGKTVALRADFDALPIQEETGLPYASTVAGVSHACGHDGHTAVLLTIAKTINEHREELAGTFVFIHQHAEEITPGGAKSMVEAGCLDGVDGVFGTHLWSSMPSGTVNTCPGPMMAGADRFEIKIIGAGGHGAMPHTTVDAVTLGAQIVSTLQQVVARRINPTSPVVLTVGSFHAGHAFNIIAGTAEMTGTVRTFDIDVREEVIVEMERIIKGLCDAAGATYEFVYTRGHPPVINNVELSRFIDEVVEDIPQIATPSHMAPTMVGEDFSYYLNAKPGAFFFTGAMLTEAVAYPHHHPKFNFDETAMVTAAKTLATVAIRFNDEN</sequence>
<keyword evidence="6" id="KW-1185">Reference proteome</keyword>
<dbReference type="SUPFAM" id="SSF53187">
    <property type="entry name" value="Zn-dependent exopeptidases"/>
    <property type="match status" value="1"/>
</dbReference>
<dbReference type="InterPro" id="IPR036264">
    <property type="entry name" value="Bact_exopeptidase_dim_dom"/>
</dbReference>
<dbReference type="Pfam" id="PF01546">
    <property type="entry name" value="Peptidase_M20"/>
    <property type="match status" value="1"/>
</dbReference>
<gene>
    <name evidence="5" type="ORF">DEX24_12540</name>
</gene>
<dbReference type="FunFam" id="3.30.70.360:FF:000014">
    <property type="entry name" value="N-acyl-L-amino acid amidohydrolase"/>
    <property type="match status" value="1"/>
</dbReference>
<evidence type="ECO:0000313" key="6">
    <source>
        <dbReference type="Proteomes" id="UP000245938"/>
    </source>
</evidence>
<dbReference type="InterPro" id="IPR017439">
    <property type="entry name" value="Amidohydrolase"/>
</dbReference>
<feature type="binding site" evidence="3">
    <location>
        <position position="106"/>
    </location>
    <ligand>
        <name>Mn(2+)</name>
        <dbReference type="ChEBI" id="CHEBI:29035"/>
        <label>2</label>
    </ligand>
</feature>
<accession>A0A2U3AJD6</accession>
<dbReference type="SUPFAM" id="SSF55031">
    <property type="entry name" value="Bacterial exopeptidase dimerisation domain"/>
    <property type="match status" value="1"/>
</dbReference>
<feature type="domain" description="Peptidase M20 dimerisation" evidence="4">
    <location>
        <begin position="185"/>
        <end position="280"/>
    </location>
</feature>
<feature type="binding site" evidence="3">
    <location>
        <position position="165"/>
    </location>
    <ligand>
        <name>Mn(2+)</name>
        <dbReference type="ChEBI" id="CHEBI:29035"/>
        <label>2</label>
    </ligand>
</feature>
<dbReference type="NCBIfam" id="TIGR01891">
    <property type="entry name" value="amidohydrolases"/>
    <property type="match status" value="1"/>
</dbReference>
<evidence type="ECO:0000256" key="1">
    <source>
        <dbReference type="ARBA" id="ARBA00006153"/>
    </source>
</evidence>
<dbReference type="GO" id="GO:0046872">
    <property type="term" value="F:metal ion binding"/>
    <property type="evidence" value="ECO:0007669"/>
    <property type="project" value="UniProtKB-KW"/>
</dbReference>
<dbReference type="EMBL" id="QFVR01000018">
    <property type="protein sequence ID" value="PWI24648.1"/>
    <property type="molecule type" value="Genomic_DNA"/>
</dbReference>
<dbReference type="AlphaFoldDB" id="A0A2U3AJD6"/>
<evidence type="ECO:0000256" key="2">
    <source>
        <dbReference type="ARBA" id="ARBA00022801"/>
    </source>
</evidence>
<feature type="binding site" evidence="3">
    <location>
        <position position="363"/>
    </location>
    <ligand>
        <name>Mn(2+)</name>
        <dbReference type="ChEBI" id="CHEBI:29035"/>
        <label>2</label>
    </ligand>
</feature>
<dbReference type="PANTHER" id="PTHR11014">
    <property type="entry name" value="PEPTIDASE M20 FAMILY MEMBER"/>
    <property type="match status" value="1"/>
</dbReference>
<dbReference type="Proteomes" id="UP000245938">
    <property type="component" value="Unassembled WGS sequence"/>
</dbReference>
<comment type="cofactor">
    <cofactor evidence="3">
        <name>Mn(2+)</name>
        <dbReference type="ChEBI" id="CHEBI:29035"/>
    </cofactor>
    <text evidence="3">The Mn(2+) ion enhances activity.</text>
</comment>
<dbReference type="Gene3D" id="3.40.630.10">
    <property type="entry name" value="Zn peptidases"/>
    <property type="match status" value="1"/>
</dbReference>
<reference evidence="5 6" key="1">
    <citation type="submission" date="2018-05" db="EMBL/GenBank/DDBJ databases">
        <title>Kurthia sibirica genome sequence.</title>
        <authorList>
            <person name="Maclea K.S."/>
            <person name="Goen A.E."/>
        </authorList>
    </citation>
    <scope>NUCLEOTIDE SEQUENCE [LARGE SCALE GENOMIC DNA]</scope>
    <source>
        <strain evidence="5 6">ATCC 49154</strain>
    </source>
</reference>
<feature type="binding site" evidence="3">
    <location>
        <position position="104"/>
    </location>
    <ligand>
        <name>Mn(2+)</name>
        <dbReference type="ChEBI" id="CHEBI:29035"/>
        <label>2</label>
    </ligand>
</feature>
<dbReference type="PANTHER" id="PTHR11014:SF63">
    <property type="entry name" value="METALLOPEPTIDASE, PUTATIVE (AFU_ORTHOLOGUE AFUA_6G09600)-RELATED"/>
    <property type="match status" value="1"/>
</dbReference>
<dbReference type="InterPro" id="IPR011650">
    <property type="entry name" value="Peptidase_M20_dimer"/>
</dbReference>
<dbReference type="GO" id="GO:0016787">
    <property type="term" value="F:hydrolase activity"/>
    <property type="evidence" value="ECO:0007669"/>
    <property type="project" value="UniProtKB-KW"/>
</dbReference>
<keyword evidence="3" id="KW-0479">Metal-binding</keyword>
<proteinExistence type="inferred from homology"/>
<comment type="caution">
    <text evidence="5">The sequence shown here is derived from an EMBL/GenBank/DDBJ whole genome shotgun (WGS) entry which is preliminary data.</text>
</comment>
<evidence type="ECO:0000313" key="5">
    <source>
        <dbReference type="EMBL" id="PWI24648.1"/>
    </source>
</evidence>
<feature type="binding site" evidence="3">
    <location>
        <position position="140"/>
    </location>
    <ligand>
        <name>Mn(2+)</name>
        <dbReference type="ChEBI" id="CHEBI:29035"/>
        <label>2</label>
    </ligand>
</feature>